<reference evidence="2 3" key="1">
    <citation type="submission" date="2016-06" db="EMBL/GenBank/DDBJ databases">
        <title>Comparative genomics of the ectomycorrhizal sister species Rhizopogon vinicolor and Rhizopogon vesiculosus (Basidiomycota: Boletales) reveals a divergence of the mating type B locus.</title>
        <authorList>
            <consortium name="DOE Joint Genome Institute"/>
            <person name="Mujic A.B."/>
            <person name="Kuo A."/>
            <person name="Tritt A."/>
            <person name="Lipzen A."/>
            <person name="Chen C."/>
            <person name="Johnson J."/>
            <person name="Sharma A."/>
            <person name="Barry K."/>
            <person name="Grigoriev I.V."/>
            <person name="Spatafora J.W."/>
        </authorList>
    </citation>
    <scope>NUCLEOTIDE SEQUENCE [LARGE SCALE GENOMIC DNA]</scope>
    <source>
        <strain evidence="2 3">AM-OR11-026</strain>
    </source>
</reference>
<dbReference type="Proteomes" id="UP000092154">
    <property type="component" value="Unassembled WGS sequence"/>
</dbReference>
<feature type="compositionally biased region" description="Acidic residues" evidence="1">
    <location>
        <begin position="35"/>
        <end position="65"/>
    </location>
</feature>
<gene>
    <name evidence="2" type="ORF">K503DRAFT_865092</name>
</gene>
<accession>A0A1B7N4W9</accession>
<sequence length="262" mass="28857">MRRKQVTLLLKKRNSLDDDSDDPEVARRHSIILDALDEMDLMEVNDDPDADQTDPDDDELDEFETLDATTGPGEPPKIPTPPPIISKKRKRDTNDEPAAPVAKDISYMAKTVTGPASSTPVVNVTFGNEFASLFKSNHTAPNTTTIEIGPAPISTPSLIPSSCKPGNDMSIVAFCALYQLDDSIATKFASQSFKEARLLHYVTFSDLKEMEFKFCEIAALCDAIERWSIPTNVGEMNRDESVDSCETDELIKEVVGVAMNKL</sequence>
<feature type="compositionally biased region" description="Pro residues" evidence="1">
    <location>
        <begin position="73"/>
        <end position="84"/>
    </location>
</feature>
<dbReference type="AlphaFoldDB" id="A0A1B7N4W9"/>
<dbReference type="OrthoDB" id="3063862at2759"/>
<feature type="region of interest" description="Disordered" evidence="1">
    <location>
        <begin position="1"/>
        <end position="98"/>
    </location>
</feature>
<keyword evidence="3" id="KW-1185">Reference proteome</keyword>
<evidence type="ECO:0000256" key="1">
    <source>
        <dbReference type="SAM" id="MobiDB-lite"/>
    </source>
</evidence>
<feature type="compositionally biased region" description="Basic residues" evidence="1">
    <location>
        <begin position="1"/>
        <end position="13"/>
    </location>
</feature>
<proteinExistence type="predicted"/>
<dbReference type="EMBL" id="KV448233">
    <property type="protein sequence ID" value="OAX39861.1"/>
    <property type="molecule type" value="Genomic_DNA"/>
</dbReference>
<organism evidence="2 3">
    <name type="scientific">Rhizopogon vinicolor AM-OR11-026</name>
    <dbReference type="NCBI Taxonomy" id="1314800"/>
    <lineage>
        <taxon>Eukaryota</taxon>
        <taxon>Fungi</taxon>
        <taxon>Dikarya</taxon>
        <taxon>Basidiomycota</taxon>
        <taxon>Agaricomycotina</taxon>
        <taxon>Agaricomycetes</taxon>
        <taxon>Agaricomycetidae</taxon>
        <taxon>Boletales</taxon>
        <taxon>Suillineae</taxon>
        <taxon>Rhizopogonaceae</taxon>
        <taxon>Rhizopogon</taxon>
    </lineage>
</organism>
<dbReference type="InParanoid" id="A0A1B7N4W9"/>
<dbReference type="STRING" id="1314800.A0A1B7N4W9"/>
<protein>
    <submittedName>
        <fullName evidence="2">Uncharacterized protein</fullName>
    </submittedName>
</protein>
<name>A0A1B7N4W9_9AGAM</name>
<evidence type="ECO:0000313" key="2">
    <source>
        <dbReference type="EMBL" id="OAX39861.1"/>
    </source>
</evidence>
<evidence type="ECO:0000313" key="3">
    <source>
        <dbReference type="Proteomes" id="UP000092154"/>
    </source>
</evidence>